<reference evidence="2" key="1">
    <citation type="submission" date="2006-10" db="EMBL/GenBank/DDBJ databases">
        <title>Complete sequence of Solibacter usitatus Ellin6076.</title>
        <authorList>
            <consortium name="US DOE Joint Genome Institute"/>
            <person name="Copeland A."/>
            <person name="Lucas S."/>
            <person name="Lapidus A."/>
            <person name="Barry K."/>
            <person name="Detter J.C."/>
            <person name="Glavina del Rio T."/>
            <person name="Hammon N."/>
            <person name="Israni S."/>
            <person name="Dalin E."/>
            <person name="Tice H."/>
            <person name="Pitluck S."/>
            <person name="Thompson L.S."/>
            <person name="Brettin T."/>
            <person name="Bruce D."/>
            <person name="Han C."/>
            <person name="Tapia R."/>
            <person name="Gilna P."/>
            <person name="Schmutz J."/>
            <person name="Larimer F."/>
            <person name="Land M."/>
            <person name="Hauser L."/>
            <person name="Kyrpides N."/>
            <person name="Mikhailova N."/>
            <person name="Janssen P.H."/>
            <person name="Kuske C.R."/>
            <person name="Richardson P."/>
        </authorList>
    </citation>
    <scope>NUCLEOTIDE SEQUENCE</scope>
    <source>
        <strain evidence="2">Ellin6076</strain>
    </source>
</reference>
<dbReference type="GO" id="GO:0046872">
    <property type="term" value="F:metal ion binding"/>
    <property type="evidence" value="ECO:0007669"/>
    <property type="project" value="UniProtKB-KW"/>
</dbReference>
<evidence type="ECO:0000313" key="2">
    <source>
        <dbReference type="EMBL" id="ABJ84892.1"/>
    </source>
</evidence>
<dbReference type="OrthoDB" id="9803993at2"/>
<dbReference type="PANTHER" id="PTHR34448">
    <property type="entry name" value="AMINOPEPTIDASE"/>
    <property type="match status" value="1"/>
</dbReference>
<keyword evidence="2" id="KW-0031">Aminopeptidase</keyword>
<dbReference type="Pfam" id="PF02073">
    <property type="entry name" value="Peptidase_M29"/>
    <property type="match status" value="1"/>
</dbReference>
<dbReference type="eggNOG" id="COG2309">
    <property type="taxonomic scope" value="Bacteria"/>
</dbReference>
<protein>
    <submittedName>
        <fullName evidence="2">Aminopeptidase</fullName>
    </submittedName>
</protein>
<keyword evidence="2" id="KW-0645">Protease</keyword>
<dbReference type="AlphaFoldDB" id="Q01ZM3"/>
<dbReference type="GO" id="GO:0004177">
    <property type="term" value="F:aminopeptidase activity"/>
    <property type="evidence" value="ECO:0007669"/>
    <property type="project" value="UniProtKB-KW"/>
</dbReference>
<gene>
    <name evidence="2" type="ordered locus">Acid_3925</name>
</gene>
<dbReference type="SUPFAM" id="SSF144052">
    <property type="entry name" value="Thermophilic metalloprotease-like"/>
    <property type="match status" value="1"/>
</dbReference>
<keyword evidence="1" id="KW-0479">Metal-binding</keyword>
<name>Q01ZM3_SOLUE</name>
<dbReference type="InterPro" id="IPR052170">
    <property type="entry name" value="M29_Exopeptidase"/>
</dbReference>
<dbReference type="HOGENOM" id="CLU_062630_0_0_0"/>
<sequence>MIETKTLLRETPFDPEFLPGARNALVSCLRIQPEEKVTLITDQACLEIGASLAAELERLGLNYQAFVLEDLAPRPLKDMPAEVLADMETSHVSIFAVKAQPDELRTRMQMTDVVNRRRMRHAHMVNIDRRIMLEGMRADFNEVDRISQQVWQLASTARVIRATNPAGTDITGKFSPGLKWLKTSGIISPHKWGNLPGGETFTTPEQVDGIFVIDGVVGDYLCEKYGDLRANPLTIEVVASRLRSARSSNKELEQEFWRYCHTDENSDRVGEFAIGTNIAVRDVIGNILQDEKIPGIHIAFGNPYGAHTGADWYSATHIDVVGRNFDIWIDGRQIMQGGAFLLDSLPPAAL</sequence>
<dbReference type="PANTHER" id="PTHR34448:SF1">
    <property type="entry name" value="BLL6088 PROTEIN"/>
    <property type="match status" value="1"/>
</dbReference>
<organism evidence="2">
    <name type="scientific">Solibacter usitatus (strain Ellin6076)</name>
    <dbReference type="NCBI Taxonomy" id="234267"/>
    <lineage>
        <taxon>Bacteria</taxon>
        <taxon>Pseudomonadati</taxon>
        <taxon>Acidobacteriota</taxon>
        <taxon>Terriglobia</taxon>
        <taxon>Bryobacterales</taxon>
        <taxon>Solibacteraceae</taxon>
        <taxon>Candidatus Solibacter</taxon>
    </lineage>
</organism>
<keyword evidence="2" id="KW-0378">Hydrolase</keyword>
<accession>Q01ZM3</accession>
<dbReference type="InterPro" id="IPR000787">
    <property type="entry name" value="Peptidase_M29"/>
</dbReference>
<proteinExistence type="predicted"/>
<evidence type="ECO:0000256" key="1">
    <source>
        <dbReference type="ARBA" id="ARBA00022723"/>
    </source>
</evidence>
<dbReference type="KEGG" id="sus:Acid_3925"/>
<dbReference type="STRING" id="234267.Acid_3925"/>
<dbReference type="EMBL" id="CP000473">
    <property type="protein sequence ID" value="ABJ84892.1"/>
    <property type="molecule type" value="Genomic_DNA"/>
</dbReference>
<dbReference type="GO" id="GO:0006508">
    <property type="term" value="P:proteolysis"/>
    <property type="evidence" value="ECO:0007669"/>
    <property type="project" value="InterPro"/>
</dbReference>
<dbReference type="InParanoid" id="Q01ZM3"/>